<accession>A0ACB8F123</accession>
<evidence type="ECO:0000313" key="1">
    <source>
        <dbReference type="EMBL" id="KAH7998665.1"/>
    </source>
</evidence>
<dbReference type="Proteomes" id="UP000827872">
    <property type="component" value="Linkage Group LG12"/>
</dbReference>
<proteinExistence type="predicted"/>
<name>A0ACB8F123_9SAUR</name>
<evidence type="ECO:0000313" key="2">
    <source>
        <dbReference type="Proteomes" id="UP000827872"/>
    </source>
</evidence>
<reference evidence="1" key="1">
    <citation type="submission" date="2021-08" db="EMBL/GenBank/DDBJ databases">
        <title>The first chromosome-level gecko genome reveals the dynamic sex chromosomes of Neotropical dwarf geckos (Sphaerodactylidae: Sphaerodactylus).</title>
        <authorList>
            <person name="Pinto B.J."/>
            <person name="Keating S.E."/>
            <person name="Gamble T."/>
        </authorList>
    </citation>
    <scope>NUCLEOTIDE SEQUENCE</scope>
    <source>
        <strain evidence="1">TG3544</strain>
    </source>
</reference>
<comment type="caution">
    <text evidence="1">The sequence shown here is derived from an EMBL/GenBank/DDBJ whole genome shotgun (WGS) entry which is preliminary data.</text>
</comment>
<protein>
    <submittedName>
        <fullName evidence="1">Uncharacterized protein</fullName>
    </submittedName>
</protein>
<organism evidence="1 2">
    <name type="scientific">Sphaerodactylus townsendi</name>
    <dbReference type="NCBI Taxonomy" id="933632"/>
    <lineage>
        <taxon>Eukaryota</taxon>
        <taxon>Metazoa</taxon>
        <taxon>Chordata</taxon>
        <taxon>Craniata</taxon>
        <taxon>Vertebrata</taxon>
        <taxon>Euteleostomi</taxon>
        <taxon>Lepidosauria</taxon>
        <taxon>Squamata</taxon>
        <taxon>Bifurcata</taxon>
        <taxon>Gekkota</taxon>
        <taxon>Sphaerodactylidae</taxon>
        <taxon>Sphaerodactylus</taxon>
    </lineage>
</organism>
<keyword evidence="2" id="KW-1185">Reference proteome</keyword>
<sequence>MNTIHFWEASNDEGCGITPKEGGDWTELNIRRLKSGKRQLPGFPVLLCKALHLRERTSGNDEVLIGPFMLSPAAAATRKTSGALERQPFCKVALRRVRGGGGDKSWEQDVAKCLHGYSMARKCPIHLLLRSEDRHDPKAFLEVEPHLMRHCGRPAGWLLTGLFDTAATPTFSLA</sequence>
<gene>
    <name evidence="1" type="ORF">K3G42_018814</name>
</gene>
<dbReference type="EMBL" id="CM037625">
    <property type="protein sequence ID" value="KAH7998665.1"/>
    <property type="molecule type" value="Genomic_DNA"/>
</dbReference>